<dbReference type="PROSITE" id="PS50216">
    <property type="entry name" value="DHHC"/>
    <property type="match status" value="1"/>
</dbReference>
<dbReference type="Proteomes" id="UP000024635">
    <property type="component" value="Unassembled WGS sequence"/>
</dbReference>
<evidence type="ECO:0000256" key="1">
    <source>
        <dbReference type="ARBA" id="ARBA00004141"/>
    </source>
</evidence>
<feature type="transmembrane region" description="Helical" evidence="7">
    <location>
        <begin position="50"/>
        <end position="70"/>
    </location>
</feature>
<feature type="transmembrane region" description="Helical" evidence="7">
    <location>
        <begin position="150"/>
        <end position="174"/>
    </location>
</feature>
<accession>A0A016U8H1</accession>
<evidence type="ECO:0000256" key="7">
    <source>
        <dbReference type="RuleBase" id="RU079119"/>
    </source>
</evidence>
<evidence type="ECO:0000256" key="6">
    <source>
        <dbReference type="ARBA" id="ARBA00023315"/>
    </source>
</evidence>
<evidence type="ECO:0000313" key="10">
    <source>
        <dbReference type="Proteomes" id="UP000024635"/>
    </source>
</evidence>
<keyword evidence="4 7" id="KW-1133">Transmembrane helix</keyword>
<organism evidence="9 10">
    <name type="scientific">Ancylostoma ceylanicum</name>
    <dbReference type="NCBI Taxonomy" id="53326"/>
    <lineage>
        <taxon>Eukaryota</taxon>
        <taxon>Metazoa</taxon>
        <taxon>Ecdysozoa</taxon>
        <taxon>Nematoda</taxon>
        <taxon>Chromadorea</taxon>
        <taxon>Rhabditida</taxon>
        <taxon>Rhabditina</taxon>
        <taxon>Rhabditomorpha</taxon>
        <taxon>Strongyloidea</taxon>
        <taxon>Ancylostomatidae</taxon>
        <taxon>Ancylostomatinae</taxon>
        <taxon>Ancylostoma</taxon>
    </lineage>
</organism>
<dbReference type="EC" id="2.3.1.225" evidence="7"/>
<evidence type="ECO:0000259" key="8">
    <source>
        <dbReference type="Pfam" id="PF01529"/>
    </source>
</evidence>
<evidence type="ECO:0000313" key="9">
    <source>
        <dbReference type="EMBL" id="EYC10908.1"/>
    </source>
</evidence>
<keyword evidence="6 7" id="KW-0012">Acyltransferase</keyword>
<dbReference type="Pfam" id="PF01529">
    <property type="entry name" value="DHHC"/>
    <property type="match status" value="1"/>
</dbReference>
<comment type="catalytic activity">
    <reaction evidence="7">
        <text>L-cysteinyl-[protein] + hexadecanoyl-CoA = S-hexadecanoyl-L-cysteinyl-[protein] + CoA</text>
        <dbReference type="Rhea" id="RHEA:36683"/>
        <dbReference type="Rhea" id="RHEA-COMP:10131"/>
        <dbReference type="Rhea" id="RHEA-COMP:11032"/>
        <dbReference type="ChEBI" id="CHEBI:29950"/>
        <dbReference type="ChEBI" id="CHEBI:57287"/>
        <dbReference type="ChEBI" id="CHEBI:57379"/>
        <dbReference type="ChEBI" id="CHEBI:74151"/>
        <dbReference type="EC" id="2.3.1.225"/>
    </reaction>
</comment>
<evidence type="ECO:0000256" key="2">
    <source>
        <dbReference type="ARBA" id="ARBA00022679"/>
    </source>
</evidence>
<dbReference type="OrthoDB" id="331948at2759"/>
<feature type="transmembrane region" description="Helical" evidence="7">
    <location>
        <begin position="20"/>
        <end position="44"/>
    </location>
</feature>
<feature type="transmembrane region" description="Helical" evidence="7">
    <location>
        <begin position="194"/>
        <end position="214"/>
    </location>
</feature>
<protein>
    <recommendedName>
        <fullName evidence="7">Palmitoyltransferase</fullName>
        <ecNumber evidence="7">2.3.1.225</ecNumber>
    </recommendedName>
</protein>
<evidence type="ECO:0000256" key="4">
    <source>
        <dbReference type="ARBA" id="ARBA00022989"/>
    </source>
</evidence>
<dbReference type="EMBL" id="JARK01001389">
    <property type="protein sequence ID" value="EYC10908.1"/>
    <property type="molecule type" value="Genomic_DNA"/>
</dbReference>
<dbReference type="PANTHER" id="PTHR12246">
    <property type="entry name" value="PALMITOYLTRANSFERASE ZDHHC16"/>
    <property type="match status" value="1"/>
</dbReference>
<keyword evidence="5 7" id="KW-0472">Membrane</keyword>
<comment type="subcellular location">
    <subcellularLocation>
        <location evidence="1">Membrane</location>
        <topology evidence="1">Multi-pass membrane protein</topology>
    </subcellularLocation>
</comment>
<evidence type="ECO:0000256" key="3">
    <source>
        <dbReference type="ARBA" id="ARBA00022692"/>
    </source>
</evidence>
<dbReference type="GO" id="GO:0016020">
    <property type="term" value="C:membrane"/>
    <property type="evidence" value="ECO:0007669"/>
    <property type="project" value="UniProtKB-SubCell"/>
</dbReference>
<dbReference type="STRING" id="53326.A0A016U8H1"/>
<feature type="domain" description="Palmitoyltransferase DHHC" evidence="8">
    <location>
        <begin position="107"/>
        <end position="232"/>
    </location>
</feature>
<gene>
    <name evidence="9" type="primary">Acey_s0053.g2363</name>
    <name evidence="9" type="ORF">Y032_0053g2363</name>
</gene>
<keyword evidence="2 7" id="KW-0808">Transferase</keyword>
<evidence type="ECO:0000256" key="5">
    <source>
        <dbReference type="ARBA" id="ARBA00023136"/>
    </source>
</evidence>
<dbReference type="AlphaFoldDB" id="A0A016U8H1"/>
<keyword evidence="10" id="KW-1185">Reference proteome</keyword>
<comment type="caution">
    <text evidence="9">The sequence shown here is derived from an EMBL/GenBank/DDBJ whole genome shotgun (WGS) entry which is preliminary data.</text>
</comment>
<dbReference type="InterPro" id="IPR001594">
    <property type="entry name" value="Palmitoyltrfase_DHHC"/>
</dbReference>
<dbReference type="InterPro" id="IPR039859">
    <property type="entry name" value="PFA4/ZDH16/20/ERF2-like"/>
</dbReference>
<reference evidence="10" key="1">
    <citation type="journal article" date="2015" name="Nat. Genet.">
        <title>The genome and transcriptome of the zoonotic hookworm Ancylostoma ceylanicum identify infection-specific gene families.</title>
        <authorList>
            <person name="Schwarz E.M."/>
            <person name="Hu Y."/>
            <person name="Antoshechkin I."/>
            <person name="Miller M.M."/>
            <person name="Sternberg P.W."/>
            <person name="Aroian R.V."/>
        </authorList>
    </citation>
    <scope>NUCLEOTIDE SEQUENCE</scope>
    <source>
        <strain evidence="10">HY135</strain>
    </source>
</reference>
<name>A0A016U8H1_9BILA</name>
<sequence length="293" mass="33484">MALKEKTQCCGRKWCVGDPCGIVCAGITWLLIIYSQFVVFLVLLHSYEEHWLHTGLNFLLFEMLTVLALVSHVKTMLTDPGSVPKGNATEEHIERLQAAEEFKVIYKCQKCCSIKPDRAHHCSVCDRCIRRMDHHCPWVNNCVGEANQKYFVLFTMYIALLSFHALYWGIWQFVLCVGKEWHSCSNLGPPGTTLMLIFLMFEAILFAIFTSVMFGTQMSAICSDETAIESLKRIETAFDVVLAKMYMVRKPCNLELLGGARPGLQCSRILCSIASNKWSFYSARKWMRNSFNE</sequence>
<proteinExistence type="inferred from homology"/>
<comment type="domain">
    <text evidence="7">The DHHC domain is required for palmitoyltransferase activity.</text>
</comment>
<comment type="similarity">
    <text evidence="7">Belongs to the DHHC palmitoyltransferase family.</text>
</comment>
<keyword evidence="3 7" id="KW-0812">Transmembrane</keyword>
<dbReference type="GO" id="GO:0019706">
    <property type="term" value="F:protein-cysteine S-palmitoyltransferase activity"/>
    <property type="evidence" value="ECO:0007669"/>
    <property type="project" value="UniProtKB-EC"/>
</dbReference>